<name>A0A0D3GGE7_9ORYZ</name>
<reference evidence="1" key="1">
    <citation type="journal article" date="2009" name="Rice">
        <title>De Novo Next Generation Sequencing of Plant Genomes.</title>
        <authorList>
            <person name="Rounsley S."/>
            <person name="Marri P.R."/>
            <person name="Yu Y."/>
            <person name="He R."/>
            <person name="Sisneros N."/>
            <person name="Goicoechea J.L."/>
            <person name="Lee S.J."/>
            <person name="Angelova A."/>
            <person name="Kudrna D."/>
            <person name="Luo M."/>
            <person name="Affourtit J."/>
            <person name="Desany B."/>
            <person name="Knight J."/>
            <person name="Niazi F."/>
            <person name="Egholm M."/>
            <person name="Wing R.A."/>
        </authorList>
    </citation>
    <scope>NUCLEOTIDE SEQUENCE [LARGE SCALE GENOMIC DNA]</scope>
    <source>
        <strain evidence="1">cv. IRGC 105608</strain>
    </source>
</reference>
<dbReference type="STRING" id="65489.A0A0D3GGE7"/>
<protein>
    <submittedName>
        <fullName evidence="1">Uncharacterized protein</fullName>
    </submittedName>
</protein>
<keyword evidence="2" id="KW-1185">Reference proteome</keyword>
<dbReference type="EnsemblPlants" id="OBART06G14260.1">
    <property type="protein sequence ID" value="OBART06G14260.1"/>
    <property type="gene ID" value="OBART06G14260"/>
</dbReference>
<reference evidence="1" key="2">
    <citation type="submission" date="2015-03" db="UniProtKB">
        <authorList>
            <consortium name="EnsemblPlants"/>
        </authorList>
    </citation>
    <scope>IDENTIFICATION</scope>
</reference>
<sequence>MRRVAVVDVAEPSRKACLGRCRVVVSEDALKKMKVTRSWQSLRMMTLKSRCNRTVKDETSHWVCQTPGQLGTNVRTSVANTAQTR</sequence>
<proteinExistence type="predicted"/>
<dbReference type="AlphaFoldDB" id="A0A0D3GGE7"/>
<dbReference type="Gramene" id="OBART06G14260.1">
    <property type="protein sequence ID" value="OBART06G14260.1"/>
    <property type="gene ID" value="OBART06G14260"/>
</dbReference>
<evidence type="ECO:0000313" key="2">
    <source>
        <dbReference type="Proteomes" id="UP000026960"/>
    </source>
</evidence>
<organism evidence="1">
    <name type="scientific">Oryza barthii</name>
    <dbReference type="NCBI Taxonomy" id="65489"/>
    <lineage>
        <taxon>Eukaryota</taxon>
        <taxon>Viridiplantae</taxon>
        <taxon>Streptophyta</taxon>
        <taxon>Embryophyta</taxon>
        <taxon>Tracheophyta</taxon>
        <taxon>Spermatophyta</taxon>
        <taxon>Magnoliopsida</taxon>
        <taxon>Liliopsida</taxon>
        <taxon>Poales</taxon>
        <taxon>Poaceae</taxon>
        <taxon>BOP clade</taxon>
        <taxon>Oryzoideae</taxon>
        <taxon>Oryzeae</taxon>
        <taxon>Oryzinae</taxon>
        <taxon>Oryza</taxon>
    </lineage>
</organism>
<accession>A0A0D3GGE7</accession>
<dbReference type="PaxDb" id="65489-OBART06G14260.1"/>
<dbReference type="Proteomes" id="UP000026960">
    <property type="component" value="Chromosome 6"/>
</dbReference>
<evidence type="ECO:0000313" key="1">
    <source>
        <dbReference type="EnsemblPlants" id="OBART06G14260.1"/>
    </source>
</evidence>
<dbReference type="HOGENOM" id="CLU_172818_1_0_1"/>